<feature type="compositionally biased region" description="Polar residues" evidence="1">
    <location>
        <begin position="286"/>
        <end position="299"/>
    </location>
</feature>
<gene>
    <name evidence="2" type="ORF">Hypma_013933</name>
</gene>
<feature type="compositionally biased region" description="Low complexity" evidence="1">
    <location>
        <begin position="395"/>
        <end position="409"/>
    </location>
</feature>
<feature type="compositionally biased region" description="Polar residues" evidence="1">
    <location>
        <begin position="132"/>
        <end position="147"/>
    </location>
</feature>
<dbReference type="STRING" id="39966.A0A369KDJ3"/>
<evidence type="ECO:0000313" key="2">
    <source>
        <dbReference type="EMBL" id="RDB29833.1"/>
    </source>
</evidence>
<evidence type="ECO:0000256" key="1">
    <source>
        <dbReference type="SAM" id="MobiDB-lite"/>
    </source>
</evidence>
<protein>
    <submittedName>
        <fullName evidence="2">Uncharacterized protein</fullName>
    </submittedName>
</protein>
<dbReference type="AlphaFoldDB" id="A0A369KDJ3"/>
<dbReference type="InParanoid" id="A0A369KDJ3"/>
<accession>A0A369KDJ3</accession>
<comment type="caution">
    <text evidence="2">The sequence shown here is derived from an EMBL/GenBank/DDBJ whole genome shotgun (WGS) entry which is preliminary data.</text>
</comment>
<evidence type="ECO:0000313" key="3">
    <source>
        <dbReference type="Proteomes" id="UP000076154"/>
    </source>
</evidence>
<name>A0A369KDJ3_HYPMA</name>
<feature type="compositionally biased region" description="Pro residues" evidence="1">
    <location>
        <begin position="326"/>
        <end position="346"/>
    </location>
</feature>
<feature type="compositionally biased region" description="Basic and acidic residues" evidence="1">
    <location>
        <begin position="484"/>
        <end position="493"/>
    </location>
</feature>
<keyword evidence="3" id="KW-1185">Reference proteome</keyword>
<sequence length="526" mass="57976">MIPSMNPPMSSRNMDMDIYWDDHRIADASLEFSPTPEPSADKVYWASTQPPQLQSIFVEVTKAKSKRQLEPETSSPWCEPVTYTPSFDFPSMKQPLARTNTTRRIGSNTVAGSTAPPMSDFDFFRQTGYARTGTSGQMDKNVGITSAKSEDGGGMKRRTWINGGSAEASTTKARRKDMSLSADPHEWYNHEKPSSKGKQKEVLQRPRHADNRLSMRSSSSSSSSSTAMSSSSLQTMNDSISMDVEIADASAMDIDATAEDHTTSAAPILPPISKNTNSLSRDRSLSSKVIMNQISSDKSTAPKPIPPAPKLHRLLTEQQPRRQRPDPVPASPVTRPPPQPKPPYVPPERKAPPAQSLSQFTRPPPLGMRRAHTVPSTTTATTSNPLPTRQKGFRPPLLSQPPSQKPQSQADVARPQHLQQQYSRMQAGPQGQGKALLADRTRPPRNVHPPPARRAAPIEEVPHTIKLFKIPSRPRLSQDEDEQENGKAAKCVERGSSPDINPEADSSFGDMSFDMDALEETMRKYD</sequence>
<organism evidence="2 3">
    <name type="scientific">Hypsizygus marmoreus</name>
    <name type="common">White beech mushroom</name>
    <name type="synonym">Agaricus marmoreus</name>
    <dbReference type="NCBI Taxonomy" id="39966"/>
    <lineage>
        <taxon>Eukaryota</taxon>
        <taxon>Fungi</taxon>
        <taxon>Dikarya</taxon>
        <taxon>Basidiomycota</taxon>
        <taxon>Agaricomycotina</taxon>
        <taxon>Agaricomycetes</taxon>
        <taxon>Agaricomycetidae</taxon>
        <taxon>Agaricales</taxon>
        <taxon>Tricholomatineae</taxon>
        <taxon>Lyophyllaceae</taxon>
        <taxon>Hypsizygus</taxon>
    </lineage>
</organism>
<feature type="compositionally biased region" description="Basic and acidic residues" evidence="1">
    <location>
        <begin position="183"/>
        <end position="213"/>
    </location>
</feature>
<reference evidence="2" key="1">
    <citation type="submission" date="2018-04" db="EMBL/GenBank/DDBJ databases">
        <title>Whole genome sequencing of Hypsizygus marmoreus.</title>
        <authorList>
            <person name="Choi I.-G."/>
            <person name="Min B."/>
            <person name="Kim J.-G."/>
            <person name="Kim S."/>
            <person name="Oh Y.-L."/>
            <person name="Kong W.-S."/>
            <person name="Park H."/>
            <person name="Jeong J."/>
            <person name="Song E.-S."/>
        </authorList>
    </citation>
    <scope>NUCLEOTIDE SEQUENCE [LARGE SCALE GENOMIC DNA]</scope>
    <source>
        <strain evidence="2">51987-8</strain>
    </source>
</reference>
<feature type="compositionally biased region" description="Low complexity" evidence="1">
    <location>
        <begin position="214"/>
        <end position="232"/>
    </location>
</feature>
<proteinExistence type="predicted"/>
<feature type="region of interest" description="Disordered" evidence="1">
    <location>
        <begin position="131"/>
        <end position="235"/>
    </location>
</feature>
<dbReference type="Proteomes" id="UP000076154">
    <property type="component" value="Unassembled WGS sequence"/>
</dbReference>
<dbReference type="EMBL" id="LUEZ02000009">
    <property type="protein sequence ID" value="RDB29833.1"/>
    <property type="molecule type" value="Genomic_DNA"/>
</dbReference>
<feature type="region of interest" description="Disordered" evidence="1">
    <location>
        <begin position="253"/>
        <end position="512"/>
    </location>
</feature>
<feature type="compositionally biased region" description="Low complexity" evidence="1">
    <location>
        <begin position="373"/>
        <end position="388"/>
    </location>
</feature>